<name>A0A6A5KG58_9PLEO</name>
<dbReference type="AlphaFoldDB" id="A0A6A5KG58"/>
<organism evidence="1 2">
    <name type="scientific">Decorospora gaudefroyi</name>
    <dbReference type="NCBI Taxonomy" id="184978"/>
    <lineage>
        <taxon>Eukaryota</taxon>
        <taxon>Fungi</taxon>
        <taxon>Dikarya</taxon>
        <taxon>Ascomycota</taxon>
        <taxon>Pezizomycotina</taxon>
        <taxon>Dothideomycetes</taxon>
        <taxon>Pleosporomycetidae</taxon>
        <taxon>Pleosporales</taxon>
        <taxon>Pleosporineae</taxon>
        <taxon>Pleosporaceae</taxon>
        <taxon>Decorospora</taxon>
    </lineage>
</organism>
<accession>A0A6A5KG58</accession>
<evidence type="ECO:0000313" key="1">
    <source>
        <dbReference type="EMBL" id="KAF1836098.1"/>
    </source>
</evidence>
<keyword evidence="2" id="KW-1185">Reference proteome</keyword>
<proteinExistence type="predicted"/>
<dbReference type="OrthoDB" id="5243686at2759"/>
<dbReference type="Proteomes" id="UP000800040">
    <property type="component" value="Unassembled WGS sequence"/>
</dbReference>
<evidence type="ECO:0000313" key="2">
    <source>
        <dbReference type="Proteomes" id="UP000800040"/>
    </source>
</evidence>
<protein>
    <submittedName>
        <fullName evidence="1">Uncharacterized protein</fullName>
    </submittedName>
</protein>
<gene>
    <name evidence="1" type="ORF">BDW02DRAFT_257049</name>
</gene>
<dbReference type="EMBL" id="ML975278">
    <property type="protein sequence ID" value="KAF1836098.1"/>
    <property type="molecule type" value="Genomic_DNA"/>
</dbReference>
<sequence>MSPPKYIFRIDEIREANAAPATVGDVRNDWVPSMEEGANIRVGGGVSGQLWCCNGHNIGVFPAQNLPTGAKSFETYSVFYSGGFGFWVLKGDATTELKDGTTWQPLRFEHDRDDDYSSYLCNVAQDRILASRRADQFWPQMLLPDIYWEATPVTPYAQYGGLKGELAIFLALVAFAMQPAKLPSVLPKMFENREWKVWKMPHGREERRGVVVYVYTWPDTTEEDLINYENGEYNARYYR</sequence>
<reference evidence="1" key="1">
    <citation type="submission" date="2020-01" db="EMBL/GenBank/DDBJ databases">
        <authorList>
            <consortium name="DOE Joint Genome Institute"/>
            <person name="Haridas S."/>
            <person name="Albert R."/>
            <person name="Binder M."/>
            <person name="Bloem J."/>
            <person name="Labutti K."/>
            <person name="Salamov A."/>
            <person name="Andreopoulos B."/>
            <person name="Baker S.E."/>
            <person name="Barry K."/>
            <person name="Bills G."/>
            <person name="Bluhm B.H."/>
            <person name="Cannon C."/>
            <person name="Castanera R."/>
            <person name="Culley D.E."/>
            <person name="Daum C."/>
            <person name="Ezra D."/>
            <person name="Gonzalez J.B."/>
            <person name="Henrissat B."/>
            <person name="Kuo A."/>
            <person name="Liang C."/>
            <person name="Lipzen A."/>
            <person name="Lutzoni F."/>
            <person name="Magnuson J."/>
            <person name="Mondo S."/>
            <person name="Nolan M."/>
            <person name="Ohm R."/>
            <person name="Pangilinan J."/>
            <person name="Park H.-J."/>
            <person name="Ramirez L."/>
            <person name="Alfaro M."/>
            <person name="Sun H."/>
            <person name="Tritt A."/>
            <person name="Yoshinaga Y."/>
            <person name="Zwiers L.-H."/>
            <person name="Turgeon B.G."/>
            <person name="Goodwin S.B."/>
            <person name="Spatafora J.W."/>
            <person name="Crous P.W."/>
            <person name="Grigoriev I.V."/>
        </authorList>
    </citation>
    <scope>NUCLEOTIDE SEQUENCE</scope>
    <source>
        <strain evidence="1">P77</strain>
    </source>
</reference>